<evidence type="ECO:0000256" key="4">
    <source>
        <dbReference type="PROSITE-ProRule" id="PRU00175"/>
    </source>
</evidence>
<dbReference type="Proteomes" id="UP000269721">
    <property type="component" value="Unassembled WGS sequence"/>
</dbReference>
<dbReference type="InterPro" id="IPR013083">
    <property type="entry name" value="Znf_RING/FYVE/PHD"/>
</dbReference>
<keyword evidence="3" id="KW-0862">Zinc</keyword>
<evidence type="ECO:0000256" key="5">
    <source>
        <dbReference type="SAM" id="MobiDB-lite"/>
    </source>
</evidence>
<dbReference type="OrthoDB" id="8062037at2759"/>
<evidence type="ECO:0000313" key="7">
    <source>
        <dbReference type="EMBL" id="RKO85852.1"/>
    </source>
</evidence>
<feature type="non-terminal residue" evidence="7">
    <location>
        <position position="1"/>
    </location>
</feature>
<dbReference type="AlphaFoldDB" id="A0A4P9W2B2"/>
<dbReference type="EMBL" id="KZ998683">
    <property type="protein sequence ID" value="RKO85852.1"/>
    <property type="molecule type" value="Genomic_DNA"/>
</dbReference>
<evidence type="ECO:0000259" key="6">
    <source>
        <dbReference type="PROSITE" id="PS50089"/>
    </source>
</evidence>
<reference evidence="8" key="1">
    <citation type="journal article" date="2018" name="Nat. Microbiol.">
        <title>Leveraging single-cell genomics to expand the fungal tree of life.</title>
        <authorList>
            <person name="Ahrendt S.R."/>
            <person name="Quandt C.A."/>
            <person name="Ciobanu D."/>
            <person name="Clum A."/>
            <person name="Salamov A."/>
            <person name="Andreopoulos B."/>
            <person name="Cheng J.F."/>
            <person name="Woyke T."/>
            <person name="Pelin A."/>
            <person name="Henrissat B."/>
            <person name="Reynolds N.K."/>
            <person name="Benny G.L."/>
            <person name="Smith M.E."/>
            <person name="James T.Y."/>
            <person name="Grigoriev I.V."/>
        </authorList>
    </citation>
    <scope>NUCLEOTIDE SEQUENCE [LARGE SCALE GENOMIC DNA]</scope>
</reference>
<evidence type="ECO:0000313" key="8">
    <source>
        <dbReference type="Proteomes" id="UP000269721"/>
    </source>
</evidence>
<dbReference type="SMART" id="SM00184">
    <property type="entry name" value="RING"/>
    <property type="match status" value="1"/>
</dbReference>
<name>A0A4P9W2B2_9FUNG</name>
<evidence type="ECO:0000256" key="2">
    <source>
        <dbReference type="ARBA" id="ARBA00022771"/>
    </source>
</evidence>
<organism evidence="7 8">
    <name type="scientific">Blyttiomyces helicus</name>
    <dbReference type="NCBI Taxonomy" id="388810"/>
    <lineage>
        <taxon>Eukaryota</taxon>
        <taxon>Fungi</taxon>
        <taxon>Fungi incertae sedis</taxon>
        <taxon>Chytridiomycota</taxon>
        <taxon>Chytridiomycota incertae sedis</taxon>
        <taxon>Chytridiomycetes</taxon>
        <taxon>Chytridiomycetes incertae sedis</taxon>
        <taxon>Blyttiomyces</taxon>
    </lineage>
</organism>
<dbReference type="CDD" id="cd16454">
    <property type="entry name" value="RING-H2_PA-TM-RING"/>
    <property type="match status" value="1"/>
</dbReference>
<sequence>AKGPPPASKFFLRNLPSIPIPPSSDRTCPICVDHFTSDAKQLPCAHAFHKECITPWMELHNTCPICRREYPTDDPAYEKQRKEREAAANRAQGLPVEEEEEEWDPFYG</sequence>
<dbReference type="Pfam" id="PF13639">
    <property type="entry name" value="zf-RING_2"/>
    <property type="match status" value="1"/>
</dbReference>
<dbReference type="InterPro" id="IPR001841">
    <property type="entry name" value="Znf_RING"/>
</dbReference>
<feature type="region of interest" description="Disordered" evidence="5">
    <location>
        <begin position="76"/>
        <end position="108"/>
    </location>
</feature>
<proteinExistence type="predicted"/>
<evidence type="ECO:0000256" key="1">
    <source>
        <dbReference type="ARBA" id="ARBA00022723"/>
    </source>
</evidence>
<keyword evidence="1" id="KW-0479">Metal-binding</keyword>
<dbReference type="Gene3D" id="3.30.40.10">
    <property type="entry name" value="Zinc/RING finger domain, C3HC4 (zinc finger)"/>
    <property type="match status" value="1"/>
</dbReference>
<dbReference type="GO" id="GO:0008270">
    <property type="term" value="F:zinc ion binding"/>
    <property type="evidence" value="ECO:0007669"/>
    <property type="project" value="UniProtKB-KW"/>
</dbReference>
<feature type="compositionally biased region" description="Acidic residues" evidence="5">
    <location>
        <begin position="96"/>
        <end position="108"/>
    </location>
</feature>
<feature type="domain" description="RING-type" evidence="6">
    <location>
        <begin position="28"/>
        <end position="67"/>
    </location>
</feature>
<keyword evidence="2 4" id="KW-0863">Zinc-finger</keyword>
<feature type="compositionally biased region" description="Basic and acidic residues" evidence="5">
    <location>
        <begin position="76"/>
        <end position="87"/>
    </location>
</feature>
<evidence type="ECO:0000256" key="3">
    <source>
        <dbReference type="ARBA" id="ARBA00022833"/>
    </source>
</evidence>
<accession>A0A4P9W2B2</accession>
<dbReference type="PANTHER" id="PTHR15710">
    <property type="entry name" value="E3 UBIQUITIN-PROTEIN LIGASE PRAJA"/>
    <property type="match status" value="1"/>
</dbReference>
<dbReference type="PROSITE" id="PS50089">
    <property type="entry name" value="ZF_RING_2"/>
    <property type="match status" value="1"/>
</dbReference>
<gene>
    <name evidence="7" type="ORF">BDK51DRAFT_32101</name>
</gene>
<protein>
    <recommendedName>
        <fullName evidence="6">RING-type domain-containing protein</fullName>
    </recommendedName>
</protein>
<dbReference type="SUPFAM" id="SSF57850">
    <property type="entry name" value="RING/U-box"/>
    <property type="match status" value="1"/>
</dbReference>
<keyword evidence="8" id="KW-1185">Reference proteome</keyword>